<dbReference type="Gene3D" id="3.40.50.1970">
    <property type="match status" value="1"/>
</dbReference>
<dbReference type="AlphaFoldDB" id="A0A5N5WTY3"/>
<dbReference type="Proteomes" id="UP000326565">
    <property type="component" value="Unassembled WGS sequence"/>
</dbReference>
<dbReference type="CDD" id="cd08192">
    <property type="entry name" value="MAR-like"/>
    <property type="match status" value="1"/>
</dbReference>
<sequence length="408" mass="44230">METLRTAFADRPRPLLSYGVTFEKALQKHISDLFHASRIYIICSGSLARNTDVLDRLNHAIGKDRIVGTRVGMKSHTYWSEILEIVNEARSANVDLILTVGAGSLTDGAKVAALSLSNNIHTSSDLSTLPTGPNQRQEIHPPKIPIISIPTTLSAGEYSHFAGGTNDTTHQKHSFQAPTKGPELVILDPALTTTTPDSIWLSTGVRAVDHCVETFAAVKGNSEKKDRLALHALGLLVPGLLRCKAERGDTEARLQCQLGSVDAMAACSGGDAVELGASHGIGHQLGPVGVGHGETSCVLLPAVCKFNARYGANVERQERLKEFLLGMREVEEVLGRRGLDREQVDLGDVMDAVIRELGMPRSLREVGLGRELLDELAEKSLHDRWCKSNPVPLTEKSQVLEILETVLE</sequence>
<feature type="domain" description="Fe-containing alcohol dehydrogenase-like C-terminal" evidence="3">
    <location>
        <begin position="202"/>
        <end position="405"/>
    </location>
</feature>
<dbReference type="PANTHER" id="PTHR11496:SF107">
    <property type="entry name" value="ALCOHOL DEHYDROGENASE, PUTATIVE (AFU_ORTHOLOGUE AFUA_1G06800)-RELATED"/>
    <property type="match status" value="1"/>
</dbReference>
<dbReference type="Pfam" id="PF00465">
    <property type="entry name" value="Fe-ADH"/>
    <property type="match status" value="1"/>
</dbReference>
<evidence type="ECO:0000259" key="2">
    <source>
        <dbReference type="Pfam" id="PF00465"/>
    </source>
</evidence>
<proteinExistence type="predicted"/>
<dbReference type="GO" id="GO:0046872">
    <property type="term" value="F:metal ion binding"/>
    <property type="evidence" value="ECO:0007669"/>
    <property type="project" value="InterPro"/>
</dbReference>
<dbReference type="Pfam" id="PF25137">
    <property type="entry name" value="ADH_Fe_C"/>
    <property type="match status" value="1"/>
</dbReference>
<dbReference type="InterPro" id="IPR056798">
    <property type="entry name" value="ADH_Fe_C"/>
</dbReference>
<dbReference type="InterPro" id="IPR001670">
    <property type="entry name" value="ADH_Fe/GldA"/>
</dbReference>
<name>A0A5N5WTY3_9EURO</name>
<dbReference type="EMBL" id="ML732257">
    <property type="protein sequence ID" value="KAB8072028.1"/>
    <property type="molecule type" value="Genomic_DNA"/>
</dbReference>
<gene>
    <name evidence="4" type="ORF">BDV29DRAFT_178216</name>
</gene>
<evidence type="ECO:0000256" key="1">
    <source>
        <dbReference type="ARBA" id="ARBA00023002"/>
    </source>
</evidence>
<evidence type="ECO:0000259" key="3">
    <source>
        <dbReference type="Pfam" id="PF25137"/>
    </source>
</evidence>
<evidence type="ECO:0000313" key="5">
    <source>
        <dbReference type="Proteomes" id="UP000326565"/>
    </source>
</evidence>
<dbReference type="PANTHER" id="PTHR11496">
    <property type="entry name" value="ALCOHOL DEHYDROGENASE"/>
    <property type="match status" value="1"/>
</dbReference>
<protein>
    <submittedName>
        <fullName evidence="4">Alcohol dehydrogenase</fullName>
    </submittedName>
</protein>
<organism evidence="4 5">
    <name type="scientific">Aspergillus leporis</name>
    <dbReference type="NCBI Taxonomy" id="41062"/>
    <lineage>
        <taxon>Eukaryota</taxon>
        <taxon>Fungi</taxon>
        <taxon>Dikarya</taxon>
        <taxon>Ascomycota</taxon>
        <taxon>Pezizomycotina</taxon>
        <taxon>Eurotiomycetes</taxon>
        <taxon>Eurotiomycetidae</taxon>
        <taxon>Eurotiales</taxon>
        <taxon>Aspergillaceae</taxon>
        <taxon>Aspergillus</taxon>
        <taxon>Aspergillus subgen. Circumdati</taxon>
    </lineage>
</organism>
<dbReference type="SUPFAM" id="SSF56796">
    <property type="entry name" value="Dehydroquinate synthase-like"/>
    <property type="match status" value="1"/>
</dbReference>
<feature type="domain" description="Alcohol dehydrogenase iron-type/glycerol dehydrogenase GldA" evidence="2">
    <location>
        <begin position="26"/>
        <end position="189"/>
    </location>
</feature>
<keyword evidence="1" id="KW-0560">Oxidoreductase</keyword>
<dbReference type="InterPro" id="IPR039697">
    <property type="entry name" value="Alcohol_dehydrogenase_Fe"/>
</dbReference>
<keyword evidence="5" id="KW-1185">Reference proteome</keyword>
<dbReference type="OrthoDB" id="339764at2759"/>
<dbReference type="Gene3D" id="1.20.1090.10">
    <property type="entry name" value="Dehydroquinate synthase-like - alpha domain"/>
    <property type="match status" value="1"/>
</dbReference>
<evidence type="ECO:0000313" key="4">
    <source>
        <dbReference type="EMBL" id="KAB8072028.1"/>
    </source>
</evidence>
<reference evidence="4 5" key="1">
    <citation type="submission" date="2019-04" db="EMBL/GenBank/DDBJ databases">
        <title>Friends and foes A comparative genomics study of 23 Aspergillus species from section Flavi.</title>
        <authorList>
            <consortium name="DOE Joint Genome Institute"/>
            <person name="Kjaerbolling I."/>
            <person name="Vesth T."/>
            <person name="Frisvad J.C."/>
            <person name="Nybo J.L."/>
            <person name="Theobald S."/>
            <person name="Kildgaard S."/>
            <person name="Isbrandt T."/>
            <person name="Kuo A."/>
            <person name="Sato A."/>
            <person name="Lyhne E.K."/>
            <person name="Kogle M.E."/>
            <person name="Wiebenga A."/>
            <person name="Kun R.S."/>
            <person name="Lubbers R.J."/>
            <person name="Makela M.R."/>
            <person name="Barry K."/>
            <person name="Chovatia M."/>
            <person name="Clum A."/>
            <person name="Daum C."/>
            <person name="Haridas S."/>
            <person name="He G."/>
            <person name="LaButti K."/>
            <person name="Lipzen A."/>
            <person name="Mondo S."/>
            <person name="Riley R."/>
            <person name="Salamov A."/>
            <person name="Simmons B.A."/>
            <person name="Magnuson J.K."/>
            <person name="Henrissat B."/>
            <person name="Mortensen U.H."/>
            <person name="Larsen T.O."/>
            <person name="Devries R.P."/>
            <person name="Grigoriev I.V."/>
            <person name="Machida M."/>
            <person name="Baker S.E."/>
            <person name="Andersen M.R."/>
        </authorList>
    </citation>
    <scope>NUCLEOTIDE SEQUENCE [LARGE SCALE GENOMIC DNA]</scope>
    <source>
        <strain evidence="4 5">CBS 151.66</strain>
    </source>
</reference>
<dbReference type="GO" id="GO:0004022">
    <property type="term" value="F:alcohol dehydrogenase (NAD+) activity"/>
    <property type="evidence" value="ECO:0007669"/>
    <property type="project" value="TreeGrafter"/>
</dbReference>
<accession>A0A5N5WTY3</accession>
<dbReference type="GO" id="GO:0005739">
    <property type="term" value="C:mitochondrion"/>
    <property type="evidence" value="ECO:0007669"/>
    <property type="project" value="TreeGrafter"/>
</dbReference>